<dbReference type="Gene3D" id="3.40.50.720">
    <property type="entry name" value="NAD(P)-binding Rossmann-like Domain"/>
    <property type="match status" value="1"/>
</dbReference>
<dbReference type="InterPro" id="IPR032197">
    <property type="entry name" value="Atg7_N"/>
</dbReference>
<dbReference type="InterPro" id="IPR042522">
    <property type="entry name" value="Atg7_N_1"/>
</dbReference>
<dbReference type="Proteomes" id="UP000449547">
    <property type="component" value="Unassembled WGS sequence"/>
</dbReference>
<dbReference type="OrthoDB" id="338614at2759"/>
<dbReference type="GO" id="GO:0006995">
    <property type="term" value="P:cellular response to nitrogen starvation"/>
    <property type="evidence" value="ECO:0007669"/>
    <property type="project" value="TreeGrafter"/>
</dbReference>
<dbReference type="GO" id="GO:0000422">
    <property type="term" value="P:autophagy of mitochondrion"/>
    <property type="evidence" value="ECO:0007669"/>
    <property type="project" value="TreeGrafter"/>
</dbReference>
<keyword evidence="7" id="KW-0813">Transport</keyword>
<keyword evidence="11" id="KW-0072">Autophagy</keyword>
<keyword evidence="9" id="KW-0833">Ubl conjugation pathway</keyword>
<dbReference type="InterPro" id="IPR000594">
    <property type="entry name" value="ThiF_NAD_FAD-bd"/>
</dbReference>
<dbReference type="PANTHER" id="PTHR10953">
    <property type="entry name" value="UBIQUITIN-ACTIVATING ENZYME E1"/>
    <property type="match status" value="1"/>
</dbReference>
<dbReference type="GO" id="GO:0019778">
    <property type="term" value="F:Atg12 activating enzyme activity"/>
    <property type="evidence" value="ECO:0007669"/>
    <property type="project" value="TreeGrafter"/>
</dbReference>
<dbReference type="GeneID" id="54782081"/>
<evidence type="ECO:0000256" key="1">
    <source>
        <dbReference type="ARBA" id="ARBA00004329"/>
    </source>
</evidence>
<dbReference type="EMBL" id="SWFT01000105">
    <property type="protein sequence ID" value="KAA8901060.1"/>
    <property type="molecule type" value="Genomic_DNA"/>
</dbReference>
<evidence type="ECO:0000256" key="5">
    <source>
        <dbReference type="ARBA" id="ARBA00017647"/>
    </source>
</evidence>
<keyword evidence="10" id="KW-0653">Protein transport</keyword>
<evidence type="ECO:0000256" key="12">
    <source>
        <dbReference type="ARBA" id="ARBA00024930"/>
    </source>
</evidence>
<evidence type="ECO:0000256" key="3">
    <source>
        <dbReference type="ARBA" id="ARBA00010931"/>
    </source>
</evidence>
<evidence type="ECO:0000256" key="13">
    <source>
        <dbReference type="ARBA" id="ARBA00029897"/>
    </source>
</evidence>
<dbReference type="GO" id="GO:0015031">
    <property type="term" value="P:protein transport"/>
    <property type="evidence" value="ECO:0007669"/>
    <property type="project" value="UniProtKB-KW"/>
</dbReference>
<dbReference type="SUPFAM" id="SSF69572">
    <property type="entry name" value="Activating enzymes of the ubiquitin-like proteins"/>
    <property type="match status" value="1"/>
</dbReference>
<protein>
    <recommendedName>
        <fullName evidence="5">Ubiquitin-like modifier-activating enzyme ATG7</fullName>
    </recommendedName>
    <alternativeName>
        <fullName evidence="13 15">ATG12-activating enzyme E1 ATG7</fullName>
    </alternativeName>
    <alternativeName>
        <fullName evidence="14">Autophagy-related protein 7</fullName>
    </alternativeName>
    <alternativeName>
        <fullName evidence="6">Ubiquitin-like modifier-activating enzyme atg7</fullName>
    </alternativeName>
</protein>
<evidence type="ECO:0000256" key="9">
    <source>
        <dbReference type="ARBA" id="ARBA00022786"/>
    </source>
</evidence>
<dbReference type="AlphaFoldDB" id="A0A642UKY6"/>
<evidence type="ECO:0000256" key="6">
    <source>
        <dbReference type="ARBA" id="ARBA00018730"/>
    </source>
</evidence>
<keyword evidence="8" id="KW-0963">Cytoplasm</keyword>
<evidence type="ECO:0000256" key="11">
    <source>
        <dbReference type="ARBA" id="ARBA00023006"/>
    </source>
</evidence>
<keyword evidence="19" id="KW-1185">Reference proteome</keyword>
<dbReference type="Pfam" id="PF00899">
    <property type="entry name" value="ThiF"/>
    <property type="match status" value="1"/>
</dbReference>
<evidence type="ECO:0000313" key="18">
    <source>
        <dbReference type="EMBL" id="KAA8901060.1"/>
    </source>
</evidence>
<dbReference type="GO" id="GO:0019779">
    <property type="term" value="F:Atg8 activating enzyme activity"/>
    <property type="evidence" value="ECO:0007669"/>
    <property type="project" value="TreeGrafter"/>
</dbReference>
<evidence type="ECO:0000259" key="17">
    <source>
        <dbReference type="Pfam" id="PF16420"/>
    </source>
</evidence>
<dbReference type="VEuPathDB" id="FungiDB:DIURU_003430"/>
<dbReference type="PANTHER" id="PTHR10953:SF3">
    <property type="entry name" value="UBIQUITIN-LIKE MODIFIER-ACTIVATING ENZYME ATG7"/>
    <property type="match status" value="1"/>
</dbReference>
<comment type="caution">
    <text evidence="18">The sequence shown here is derived from an EMBL/GenBank/DDBJ whole genome shotgun (WGS) entry which is preliminary data.</text>
</comment>
<name>A0A642UKY6_DIURU</name>
<dbReference type="GO" id="GO:0032446">
    <property type="term" value="P:protein modification by small protein conjugation"/>
    <property type="evidence" value="ECO:0007669"/>
    <property type="project" value="TreeGrafter"/>
</dbReference>
<dbReference type="FunFam" id="3.40.50.720:FF:000243">
    <property type="entry name" value="Ubiquitin-like modifier-activating enzyme ATG7"/>
    <property type="match status" value="1"/>
</dbReference>
<comment type="subunit">
    <text evidence="4">Homodimer.</text>
</comment>
<proteinExistence type="inferred from homology"/>
<dbReference type="InterPro" id="IPR045886">
    <property type="entry name" value="ThiF/MoeB/HesA"/>
</dbReference>
<dbReference type="GO" id="GO:0034727">
    <property type="term" value="P:piecemeal microautophagy of the nucleus"/>
    <property type="evidence" value="ECO:0007669"/>
    <property type="project" value="TreeGrafter"/>
</dbReference>
<evidence type="ECO:0000256" key="7">
    <source>
        <dbReference type="ARBA" id="ARBA00022448"/>
    </source>
</evidence>
<dbReference type="Gene3D" id="3.40.140.70">
    <property type="entry name" value="Ubiquitin-like modifier-activating enzyme ATG7 N-terminal domain"/>
    <property type="match status" value="1"/>
</dbReference>
<sequence length="581" mass="65261">MTDAIQKFSPFQSFIESSFFTKLSQLKLDDFKLDTSEQQLVGFYPSPPNLTRFNDRPVINLDHNSFDHNYSPSGCVTVPGLLHLVNTVEEFKNSDKQALLKEWYKSDHIFHLYCYADLKKYKFYYMMAIPTKQCRWKVLESSPVELQLEDNLQTISFEKTFFKSGDDFIYLDASNANNPSSLLMRWLPTEGSSTVVVYQSSGSKKYTLTPISSANNAFTGWERSSTGKLAPKIADLGSLIDPHQLASQAVDLNLKLMKWRIAPDINLDIIRQQRVLLLGAGTLGSYVARALMGWGVRRITFVDNGRVSYSNPVRQPLYEFNDCQGSDGQGSPKAKTAAEALKRIFPDVKAEGHSLEVPMVGHETSKENYDKLKVLITNNDAIFLLMDSRESRWLPTVMGKAANKIVINAALGFDSFLVMRHGTPNNDLGCYYCNDVVAPSDSLSDRTLDQMCTVTRPGSAMLASALAVELYISILQHPQRGDALVEDIRMFSTPHQIRGFLNSFVQQKFQSPAFPQCSACSPSVQQQYLQNDWEFISRCIADANYLESVSGLSAVKQAAEEASNKLIDELNDADIDDEWFD</sequence>
<evidence type="ECO:0000256" key="14">
    <source>
        <dbReference type="ARBA" id="ARBA00030242"/>
    </source>
</evidence>
<evidence type="ECO:0000256" key="8">
    <source>
        <dbReference type="ARBA" id="ARBA00022490"/>
    </source>
</evidence>
<comment type="subcellular location">
    <subcellularLocation>
        <location evidence="2">Cytoplasm</location>
    </subcellularLocation>
    <subcellularLocation>
        <location evidence="1">Preautophagosomal structure</location>
    </subcellularLocation>
</comment>
<organism evidence="18 19">
    <name type="scientific">Diutina rugosa</name>
    <name type="common">Yeast</name>
    <name type="synonym">Candida rugosa</name>
    <dbReference type="NCBI Taxonomy" id="5481"/>
    <lineage>
        <taxon>Eukaryota</taxon>
        <taxon>Fungi</taxon>
        <taxon>Dikarya</taxon>
        <taxon>Ascomycota</taxon>
        <taxon>Saccharomycotina</taxon>
        <taxon>Pichiomycetes</taxon>
        <taxon>Debaryomycetaceae</taxon>
        <taxon>Diutina</taxon>
    </lineage>
</organism>
<evidence type="ECO:0000256" key="15">
    <source>
        <dbReference type="ARBA" id="ARBA00032823"/>
    </source>
</evidence>
<comment type="function">
    <text evidence="12">E1-like activating enzyme involved in the 2 ubiquitin-like systems required for cytoplasm to vacuole transport (Cvt) and autophagy. Activates ATG12 for its conjugation with ATG5 and ATG8 for its conjugation with phosphatidylethanolamine. Both systems are needed for the ATG8 association to Cvt vesicles and autophagosomes membranes. Autophagy is essential for maintenance of amino acid levels and protein synthesis under nitrogen starvation. Required for selective autophagic degradation of the nucleus (nucleophagy) as well as for mitophagy which contributes to regulate mitochondrial quantity and quality by eliminating the mitochondria to a basal level to fulfill cellular energy requirements and preventing excess ROS production. Plays a role in the regulation of filamentous growth and chronological longevity.</text>
</comment>
<dbReference type="RefSeq" id="XP_034011683.1">
    <property type="nucleotide sequence ID" value="XM_034156192.1"/>
</dbReference>
<feature type="domain" description="THIF-type NAD/FAD binding fold" evidence="16">
    <location>
        <begin position="259"/>
        <end position="486"/>
    </location>
</feature>
<feature type="domain" description="Ubiquitin-like modifier-activating enzyme Atg7 N-terminal" evidence="17">
    <location>
        <begin position="7"/>
        <end position="148"/>
    </location>
</feature>
<evidence type="ECO:0000313" key="19">
    <source>
        <dbReference type="Proteomes" id="UP000449547"/>
    </source>
</evidence>
<dbReference type="GO" id="GO:0000407">
    <property type="term" value="C:phagophore assembly site"/>
    <property type="evidence" value="ECO:0007669"/>
    <property type="project" value="UniProtKB-SubCell"/>
</dbReference>
<accession>A0A642UKY6</accession>
<dbReference type="Pfam" id="PF16420">
    <property type="entry name" value="ATG7_N"/>
    <property type="match status" value="1"/>
</dbReference>
<evidence type="ECO:0000259" key="16">
    <source>
        <dbReference type="Pfam" id="PF00899"/>
    </source>
</evidence>
<dbReference type="GO" id="GO:0000045">
    <property type="term" value="P:autophagosome assembly"/>
    <property type="evidence" value="ECO:0007669"/>
    <property type="project" value="TreeGrafter"/>
</dbReference>
<dbReference type="InterPro" id="IPR035985">
    <property type="entry name" value="Ubiquitin-activating_enz"/>
</dbReference>
<evidence type="ECO:0000256" key="4">
    <source>
        <dbReference type="ARBA" id="ARBA00011738"/>
    </source>
</evidence>
<reference evidence="18 19" key="1">
    <citation type="submission" date="2019-07" db="EMBL/GenBank/DDBJ databases">
        <title>Genome assembly of two rare yeast pathogens: Diutina rugosa and Trichomonascus ciferrii.</title>
        <authorList>
            <person name="Mixao V."/>
            <person name="Saus E."/>
            <person name="Hansen A."/>
            <person name="Lass-Flor C."/>
            <person name="Gabaldon T."/>
        </authorList>
    </citation>
    <scope>NUCLEOTIDE SEQUENCE [LARGE SCALE GENOMIC DNA]</scope>
    <source>
        <strain evidence="18 19">CBS 613</strain>
    </source>
</reference>
<evidence type="ECO:0000256" key="10">
    <source>
        <dbReference type="ARBA" id="ARBA00022927"/>
    </source>
</evidence>
<dbReference type="OMA" id="RQIWDAI"/>
<gene>
    <name evidence="18" type="ORF">DIURU_003430</name>
</gene>
<evidence type="ECO:0000256" key="2">
    <source>
        <dbReference type="ARBA" id="ARBA00004496"/>
    </source>
</evidence>
<comment type="similarity">
    <text evidence="3">Belongs to the ATG7 family.</text>
</comment>